<name>A0ABV9L0J0_9BACT</name>
<dbReference type="SMART" id="SM00710">
    <property type="entry name" value="PbH1"/>
    <property type="match status" value="5"/>
</dbReference>
<protein>
    <submittedName>
        <fullName evidence="6">Glycoside hydrolase family 28 protein</fullName>
        <ecNumber evidence="6">3.2.1.-</ecNumber>
    </submittedName>
</protein>
<dbReference type="Gene3D" id="2.160.20.10">
    <property type="entry name" value="Single-stranded right-handed beta-helix, Pectin lyase-like"/>
    <property type="match status" value="1"/>
</dbReference>
<keyword evidence="3 4" id="KW-0326">Glycosidase</keyword>
<keyword evidence="2 4" id="KW-0378">Hydrolase</keyword>
<organism evidence="6 7">
    <name type="scientific">Dysgonomonas termitidis</name>
    <dbReference type="NCBI Taxonomy" id="1516126"/>
    <lineage>
        <taxon>Bacteria</taxon>
        <taxon>Pseudomonadati</taxon>
        <taxon>Bacteroidota</taxon>
        <taxon>Bacteroidia</taxon>
        <taxon>Bacteroidales</taxon>
        <taxon>Dysgonomonadaceae</taxon>
        <taxon>Dysgonomonas</taxon>
    </lineage>
</organism>
<evidence type="ECO:0000256" key="3">
    <source>
        <dbReference type="ARBA" id="ARBA00023295"/>
    </source>
</evidence>
<dbReference type="InterPro" id="IPR011050">
    <property type="entry name" value="Pectin_lyase_fold/virulence"/>
</dbReference>
<sequence>MKKICSILILSMVVLWQSCANKTGFNVKNYGAVGDGATINTQAIQKAVDECHSKGGGTVIIPEGVYISGTLYMKDNVNLHLEERAILKGSASFSDYPDNKVKYINSFTHPPGKEFGCKALIFAEGVRNVSVTGKGTIDGNGDNPAFQLGNDSSPESRKRPCMLLFIDSKNIKVHGLHLRNSAYWLQNYLGCDTLHLKGLNIYNHTNFNQDAMDIDANNVLVEDCNIDADDDGICLKSHDPNRIVENVTVRNCTIATNCNAVKFGTKSDGGFRNINISNCFIKKASEDNMRKWQENLKFIELPTTVISGIALESVDGGMVDNVTVSDITMQDVQTPIFVIMGRRNAGQAGNQDFYNSEKNGLEPSLKVGRVSNLTLRNITAISHSKMTSSISAVQGYYVENVTLENIKISTMGDGTKAEADAPLPEYAGSYPENRMYGFVYPSSGLFLRHIKNVTLKNIDLSVRKEDFRPSVILDDVHKISIDNLMAAPPAGNQPIFKIINSTAIDLSNTKTGTNPLAVLAGTDKKEVTGNHDR</sequence>
<dbReference type="GO" id="GO:0016798">
    <property type="term" value="F:hydrolase activity, acting on glycosyl bonds"/>
    <property type="evidence" value="ECO:0007669"/>
    <property type="project" value="UniProtKB-KW"/>
</dbReference>
<reference evidence="7" key="1">
    <citation type="journal article" date="2019" name="Int. J. Syst. Evol. Microbiol.">
        <title>The Global Catalogue of Microorganisms (GCM) 10K type strain sequencing project: providing services to taxonomists for standard genome sequencing and annotation.</title>
        <authorList>
            <consortium name="The Broad Institute Genomics Platform"/>
            <consortium name="The Broad Institute Genome Sequencing Center for Infectious Disease"/>
            <person name="Wu L."/>
            <person name="Ma J."/>
        </authorList>
    </citation>
    <scope>NUCLEOTIDE SEQUENCE [LARGE SCALE GENOMIC DNA]</scope>
    <source>
        <strain evidence="7">CCUG 66188</strain>
    </source>
</reference>
<dbReference type="PANTHER" id="PTHR31339:SF9">
    <property type="entry name" value="PLASMIN AND FIBRONECTIN-BINDING PROTEIN A"/>
    <property type="match status" value="1"/>
</dbReference>
<evidence type="ECO:0000256" key="1">
    <source>
        <dbReference type="ARBA" id="ARBA00008834"/>
    </source>
</evidence>
<evidence type="ECO:0000256" key="4">
    <source>
        <dbReference type="RuleBase" id="RU361169"/>
    </source>
</evidence>
<dbReference type="EMBL" id="JBHSGN010000117">
    <property type="protein sequence ID" value="MFC4675776.1"/>
    <property type="molecule type" value="Genomic_DNA"/>
</dbReference>
<feature type="signal peptide" evidence="5">
    <location>
        <begin position="1"/>
        <end position="20"/>
    </location>
</feature>
<evidence type="ECO:0000256" key="5">
    <source>
        <dbReference type="SAM" id="SignalP"/>
    </source>
</evidence>
<evidence type="ECO:0000256" key="2">
    <source>
        <dbReference type="ARBA" id="ARBA00022801"/>
    </source>
</evidence>
<dbReference type="Pfam" id="PF00295">
    <property type="entry name" value="Glyco_hydro_28"/>
    <property type="match status" value="1"/>
</dbReference>
<proteinExistence type="inferred from homology"/>
<feature type="chain" id="PRO_5045809974" evidence="5">
    <location>
        <begin position="21"/>
        <end position="533"/>
    </location>
</feature>
<dbReference type="RefSeq" id="WP_379999326.1">
    <property type="nucleotide sequence ID" value="NZ_JBHSGN010000117.1"/>
</dbReference>
<dbReference type="PANTHER" id="PTHR31339">
    <property type="entry name" value="PECTIN LYASE-RELATED"/>
    <property type="match status" value="1"/>
</dbReference>
<keyword evidence="5" id="KW-0732">Signal</keyword>
<dbReference type="SUPFAM" id="SSF51126">
    <property type="entry name" value="Pectin lyase-like"/>
    <property type="match status" value="1"/>
</dbReference>
<dbReference type="InterPro" id="IPR000743">
    <property type="entry name" value="Glyco_hydro_28"/>
</dbReference>
<dbReference type="InterPro" id="IPR006626">
    <property type="entry name" value="PbH1"/>
</dbReference>
<dbReference type="InterPro" id="IPR051801">
    <property type="entry name" value="GH28_Enzymes"/>
</dbReference>
<evidence type="ECO:0000313" key="7">
    <source>
        <dbReference type="Proteomes" id="UP001596023"/>
    </source>
</evidence>
<accession>A0ABV9L0J0</accession>
<dbReference type="EC" id="3.2.1.-" evidence="6"/>
<gene>
    <name evidence="6" type="ORF">ACFO6W_18985</name>
</gene>
<evidence type="ECO:0000313" key="6">
    <source>
        <dbReference type="EMBL" id="MFC4675776.1"/>
    </source>
</evidence>
<comment type="caution">
    <text evidence="6">The sequence shown here is derived from an EMBL/GenBank/DDBJ whole genome shotgun (WGS) entry which is preliminary data.</text>
</comment>
<dbReference type="Proteomes" id="UP001596023">
    <property type="component" value="Unassembled WGS sequence"/>
</dbReference>
<dbReference type="PROSITE" id="PS51257">
    <property type="entry name" value="PROKAR_LIPOPROTEIN"/>
    <property type="match status" value="1"/>
</dbReference>
<dbReference type="InterPro" id="IPR012334">
    <property type="entry name" value="Pectin_lyas_fold"/>
</dbReference>
<keyword evidence="7" id="KW-1185">Reference proteome</keyword>
<comment type="similarity">
    <text evidence="1 4">Belongs to the glycosyl hydrolase 28 family.</text>
</comment>